<dbReference type="PANTHER" id="PTHR30212">
    <property type="entry name" value="PROTEIN YIIM"/>
    <property type="match status" value="1"/>
</dbReference>
<feature type="region of interest" description="Disordered" evidence="1">
    <location>
        <begin position="482"/>
        <end position="504"/>
    </location>
</feature>
<dbReference type="Pfam" id="PF00175">
    <property type="entry name" value="NAD_binding_1"/>
    <property type="match status" value="1"/>
</dbReference>
<dbReference type="Pfam" id="PF03473">
    <property type="entry name" value="MOSC"/>
    <property type="match status" value="1"/>
</dbReference>
<dbReference type="InterPro" id="IPR039261">
    <property type="entry name" value="FNR_nucleotide-bd"/>
</dbReference>
<dbReference type="EMBL" id="JAMPLM010000030">
    <property type="protein sequence ID" value="MEP1061281.1"/>
    <property type="molecule type" value="Genomic_DNA"/>
</dbReference>
<dbReference type="CDD" id="cd00207">
    <property type="entry name" value="fer2"/>
    <property type="match status" value="1"/>
</dbReference>
<name>A0ABV0KPW0_9CYAN</name>
<dbReference type="Gene3D" id="2.40.33.20">
    <property type="entry name" value="PK beta-barrel domain-like"/>
    <property type="match status" value="1"/>
</dbReference>
<dbReference type="PRINTS" id="PR00410">
    <property type="entry name" value="PHEHYDRXLASE"/>
</dbReference>
<dbReference type="Gene3D" id="3.10.20.30">
    <property type="match status" value="1"/>
</dbReference>
<dbReference type="Pfam" id="PF00111">
    <property type="entry name" value="Fer2"/>
    <property type="match status" value="1"/>
</dbReference>
<feature type="domain" description="MOSC" evidence="2">
    <location>
        <begin position="29"/>
        <end position="164"/>
    </location>
</feature>
<evidence type="ECO:0000256" key="1">
    <source>
        <dbReference type="SAM" id="MobiDB-lite"/>
    </source>
</evidence>
<dbReference type="PROSITE" id="PS51384">
    <property type="entry name" value="FAD_FR"/>
    <property type="match status" value="1"/>
</dbReference>
<dbReference type="Gene3D" id="2.40.30.10">
    <property type="entry name" value="Translation factors"/>
    <property type="match status" value="1"/>
</dbReference>
<dbReference type="InterPro" id="IPR011037">
    <property type="entry name" value="Pyrv_Knase-like_insert_dom_sf"/>
</dbReference>
<evidence type="ECO:0000259" key="2">
    <source>
        <dbReference type="PROSITE" id="PS51340"/>
    </source>
</evidence>
<organism evidence="4 5">
    <name type="scientific">Stenomitos frigidus AS-A4</name>
    <dbReference type="NCBI Taxonomy" id="2933935"/>
    <lineage>
        <taxon>Bacteria</taxon>
        <taxon>Bacillati</taxon>
        <taxon>Cyanobacteriota</taxon>
        <taxon>Cyanophyceae</taxon>
        <taxon>Leptolyngbyales</taxon>
        <taxon>Leptolyngbyaceae</taxon>
        <taxon>Stenomitos</taxon>
    </lineage>
</organism>
<gene>
    <name evidence="4" type="ORF">NDI38_22885</name>
</gene>
<dbReference type="InterPro" id="IPR052353">
    <property type="entry name" value="Benzoxazolinone_Detox_Enz"/>
</dbReference>
<protein>
    <submittedName>
        <fullName evidence="4">MOSC and FAD-binding oxidoreductase domain-containing protein</fullName>
    </submittedName>
</protein>
<reference evidence="4 5" key="1">
    <citation type="submission" date="2022-04" db="EMBL/GenBank/DDBJ databases">
        <title>Positive selection, recombination, and allopatry shape intraspecific diversity of widespread and dominant cyanobacteria.</title>
        <authorList>
            <person name="Wei J."/>
            <person name="Shu W."/>
            <person name="Hu C."/>
        </authorList>
    </citation>
    <scope>NUCLEOTIDE SEQUENCE [LARGE SCALE GENOMIC DNA]</scope>
    <source>
        <strain evidence="4 5">AS-A4</strain>
    </source>
</reference>
<evidence type="ECO:0000259" key="3">
    <source>
        <dbReference type="PROSITE" id="PS51384"/>
    </source>
</evidence>
<dbReference type="InterPro" id="IPR017927">
    <property type="entry name" value="FAD-bd_FR_type"/>
</dbReference>
<comment type="caution">
    <text evidence="4">The sequence shown here is derived from an EMBL/GenBank/DDBJ whole genome shotgun (WGS) entry which is preliminary data.</text>
</comment>
<dbReference type="InterPro" id="IPR036010">
    <property type="entry name" value="2Fe-2S_ferredoxin-like_sf"/>
</dbReference>
<dbReference type="RefSeq" id="WP_190448516.1">
    <property type="nucleotide sequence ID" value="NZ_JAMPLM010000030.1"/>
</dbReference>
<dbReference type="Gene3D" id="3.40.50.80">
    <property type="entry name" value="Nucleotide-binding domain of ferredoxin-NADP reductase (FNR) module"/>
    <property type="match status" value="1"/>
</dbReference>
<evidence type="ECO:0000313" key="5">
    <source>
        <dbReference type="Proteomes" id="UP001476950"/>
    </source>
</evidence>
<dbReference type="InterPro" id="IPR005163">
    <property type="entry name" value="Tri_helical_YiiM-like"/>
</dbReference>
<dbReference type="InterPro" id="IPR001041">
    <property type="entry name" value="2Fe-2S_ferredoxin-type"/>
</dbReference>
<dbReference type="SUPFAM" id="SSF63380">
    <property type="entry name" value="Riboflavin synthase domain-like"/>
    <property type="match status" value="1"/>
</dbReference>
<dbReference type="PROSITE" id="PS51340">
    <property type="entry name" value="MOSC"/>
    <property type="match status" value="1"/>
</dbReference>
<accession>A0ABV0KPW0</accession>
<dbReference type="Pfam" id="PF03475">
    <property type="entry name" value="YiiM_3-alpha"/>
    <property type="match status" value="1"/>
</dbReference>
<proteinExistence type="predicted"/>
<evidence type="ECO:0000313" key="4">
    <source>
        <dbReference type="EMBL" id="MEP1061281.1"/>
    </source>
</evidence>
<sequence>MARLLSVNVGLPREISWRGQTVYTSVWKEPVQGRRLVRRLNVDGDAQGDLAGHGGEQRAVFVYQIESYRYWERELKRNDFTFGQFGENFTVEGLADSEVCIGDRYRIGGALFEVTQPRVTCYRVGIRMDDPRMPSLLVKHRRPGFYFRVIEEGEVGAGDEIVQVAEGPERLTVASVDALLYLPGAAKGDIERALRIPALSPGWQSSFEAILQQMAQSGSRTGNAGLVAPEQMATATPGFRPLKVARIDRESSQVVSLVLEPTDDRPLTVPQAGQFVVLRLRPQADTPPVLRSYSLSGLPDAGHYRISVKQEPHGVASTYVSTQLRPGDVLDVSEPRGAFTLRSGDRPVVLLSVGVGVTPVLSMLHALVAQASVRPVWWIFGARNGGEHPFAQEARDLLAKLPNAHSHVQYSQPDPTDQSGSDFDATGRLSVTVLEALGVPLESDFYLCGPSPFLADFTTGLADRGVALDRIHTEAFGSGKSITPGVRGASQRAPHAPTGPVGAGPSVSFARTGLTVAWDSRFQSLLELAEACDVPVRWSCRTGVCHMCESGLISGSVNYDPEPLDAPAVGNLLICCARPQEDTVIDL</sequence>
<dbReference type="SUPFAM" id="SSF52343">
    <property type="entry name" value="Ferredoxin reductase-like, C-terminal NADP-linked domain"/>
    <property type="match status" value="1"/>
</dbReference>
<dbReference type="InterPro" id="IPR005302">
    <property type="entry name" value="MoCF_Sase_C"/>
</dbReference>
<dbReference type="InterPro" id="IPR017938">
    <property type="entry name" value="Riboflavin_synthase-like_b-brl"/>
</dbReference>
<dbReference type="InterPro" id="IPR001433">
    <property type="entry name" value="OxRdtase_FAD/NAD-bd"/>
</dbReference>
<dbReference type="SUPFAM" id="SSF54292">
    <property type="entry name" value="2Fe-2S ferredoxin-like"/>
    <property type="match status" value="1"/>
</dbReference>
<keyword evidence="5" id="KW-1185">Reference proteome</keyword>
<dbReference type="Proteomes" id="UP001476950">
    <property type="component" value="Unassembled WGS sequence"/>
</dbReference>
<dbReference type="InterPro" id="IPR012675">
    <property type="entry name" value="Beta-grasp_dom_sf"/>
</dbReference>
<dbReference type="SUPFAM" id="SSF50800">
    <property type="entry name" value="PK beta-barrel domain-like"/>
    <property type="match status" value="1"/>
</dbReference>
<dbReference type="PANTHER" id="PTHR30212:SF2">
    <property type="entry name" value="PROTEIN YIIM"/>
    <property type="match status" value="1"/>
</dbReference>
<dbReference type="CDD" id="cd06184">
    <property type="entry name" value="flavohem_like_fad_nad_binding"/>
    <property type="match status" value="1"/>
</dbReference>
<feature type="domain" description="FAD-binding FR-type" evidence="3">
    <location>
        <begin position="237"/>
        <end position="342"/>
    </location>
</feature>